<comment type="caution">
    <text evidence="1">The sequence shown here is derived from an EMBL/GenBank/DDBJ whole genome shotgun (WGS) entry which is preliminary data.</text>
</comment>
<reference evidence="1" key="1">
    <citation type="journal article" date="2020" name="Stud. Mycol.">
        <title>101 Dothideomycetes genomes: a test case for predicting lifestyles and emergence of pathogens.</title>
        <authorList>
            <person name="Haridas S."/>
            <person name="Albert R."/>
            <person name="Binder M."/>
            <person name="Bloem J."/>
            <person name="Labutti K."/>
            <person name="Salamov A."/>
            <person name="Andreopoulos B."/>
            <person name="Baker S."/>
            <person name="Barry K."/>
            <person name="Bills G."/>
            <person name="Bluhm B."/>
            <person name="Cannon C."/>
            <person name="Castanera R."/>
            <person name="Culley D."/>
            <person name="Daum C."/>
            <person name="Ezra D."/>
            <person name="Gonzalez J."/>
            <person name="Henrissat B."/>
            <person name="Kuo A."/>
            <person name="Liang C."/>
            <person name="Lipzen A."/>
            <person name="Lutzoni F."/>
            <person name="Magnuson J."/>
            <person name="Mondo S."/>
            <person name="Nolan M."/>
            <person name="Ohm R."/>
            <person name="Pangilinan J."/>
            <person name="Park H.-J."/>
            <person name="Ramirez L."/>
            <person name="Alfaro M."/>
            <person name="Sun H."/>
            <person name="Tritt A."/>
            <person name="Yoshinaga Y."/>
            <person name="Zwiers L.-H."/>
            <person name="Turgeon B."/>
            <person name="Goodwin S."/>
            <person name="Spatafora J."/>
            <person name="Crous P."/>
            <person name="Grigoriev I."/>
        </authorList>
    </citation>
    <scope>NUCLEOTIDE SEQUENCE</scope>
    <source>
        <strain evidence="1">CBS 525.71</strain>
    </source>
</reference>
<evidence type="ECO:0000313" key="1">
    <source>
        <dbReference type="EMBL" id="KAF2623508.1"/>
    </source>
</evidence>
<sequence length="410" mass="45513">MNASATIRASYVRATRMSMMSSPPTIPVMNPIADLESRPANSEKLANFVAVNHLEHREKCDLERAKIYVYDEPSYLDWDNSESFSARVKKMYTIFPYRDPIWLVAIVFAVGSLDLVINAFLDLLPQLDPELQFETNETIAIPTTVLIGSIFFFAAGIFDTFGALNADRGTLETSKVDRKVTYRPALIGSPEFKWIPSWVKLWDLTMTNLAFQAGLIVLFGGVIFMFAGIVDFPELIPEEAPLFATIVFGPQVIHGALFLIANAILAISEQERWYKPKFWDADWQGAFLNTVGGFGFMTAGLFLFGEDKLSAAVAALVGSWAFFIGSMIRWCAESIQQSQEWYICRCNRDGGLKTGQNCCENSTIGHVGEIEGRQQLLPKIVMIQALLSLLVISTSLTCNGPADSHDANAK</sequence>
<name>A0ACB6RNW8_9PLEO</name>
<organism evidence="1 2">
    <name type="scientific">Macroventuria anomochaeta</name>
    <dbReference type="NCBI Taxonomy" id="301207"/>
    <lineage>
        <taxon>Eukaryota</taxon>
        <taxon>Fungi</taxon>
        <taxon>Dikarya</taxon>
        <taxon>Ascomycota</taxon>
        <taxon>Pezizomycotina</taxon>
        <taxon>Dothideomycetes</taxon>
        <taxon>Pleosporomycetidae</taxon>
        <taxon>Pleosporales</taxon>
        <taxon>Pleosporineae</taxon>
        <taxon>Didymellaceae</taxon>
        <taxon>Macroventuria</taxon>
    </lineage>
</organism>
<protein>
    <submittedName>
        <fullName evidence="1">Uncharacterized protein</fullName>
    </submittedName>
</protein>
<accession>A0ACB6RNW8</accession>
<keyword evidence="2" id="KW-1185">Reference proteome</keyword>
<dbReference type="EMBL" id="MU006736">
    <property type="protein sequence ID" value="KAF2623508.1"/>
    <property type="molecule type" value="Genomic_DNA"/>
</dbReference>
<evidence type="ECO:0000313" key="2">
    <source>
        <dbReference type="Proteomes" id="UP000799754"/>
    </source>
</evidence>
<proteinExistence type="predicted"/>
<gene>
    <name evidence="1" type="ORF">BU25DRAFT_451263</name>
</gene>
<dbReference type="Proteomes" id="UP000799754">
    <property type="component" value="Unassembled WGS sequence"/>
</dbReference>